<reference evidence="2 3" key="1">
    <citation type="journal article" date="2022" name="Nat. Plants">
        <title>Genomes of leafy and leafless Platanthera orchids illuminate the evolution of mycoheterotrophy.</title>
        <authorList>
            <person name="Li M.H."/>
            <person name="Liu K.W."/>
            <person name="Li Z."/>
            <person name="Lu H.C."/>
            <person name="Ye Q.L."/>
            <person name="Zhang D."/>
            <person name="Wang J.Y."/>
            <person name="Li Y.F."/>
            <person name="Zhong Z.M."/>
            <person name="Liu X."/>
            <person name="Yu X."/>
            <person name="Liu D.K."/>
            <person name="Tu X.D."/>
            <person name="Liu B."/>
            <person name="Hao Y."/>
            <person name="Liao X.Y."/>
            <person name="Jiang Y.T."/>
            <person name="Sun W.H."/>
            <person name="Chen J."/>
            <person name="Chen Y.Q."/>
            <person name="Ai Y."/>
            <person name="Zhai J.W."/>
            <person name="Wu S.S."/>
            <person name="Zhou Z."/>
            <person name="Hsiao Y.Y."/>
            <person name="Wu W.L."/>
            <person name="Chen Y.Y."/>
            <person name="Lin Y.F."/>
            <person name="Hsu J.L."/>
            <person name="Li C.Y."/>
            <person name="Wang Z.W."/>
            <person name="Zhao X."/>
            <person name="Zhong W.Y."/>
            <person name="Ma X.K."/>
            <person name="Ma L."/>
            <person name="Huang J."/>
            <person name="Chen G.Z."/>
            <person name="Huang M.Z."/>
            <person name="Huang L."/>
            <person name="Peng D.H."/>
            <person name="Luo Y.B."/>
            <person name="Zou S.Q."/>
            <person name="Chen S.P."/>
            <person name="Lan S."/>
            <person name="Tsai W.C."/>
            <person name="Van de Peer Y."/>
            <person name="Liu Z.J."/>
        </authorList>
    </citation>
    <scope>NUCLEOTIDE SEQUENCE [LARGE SCALE GENOMIC DNA]</scope>
    <source>
        <strain evidence="2">Lor287</strain>
    </source>
</reference>
<proteinExistence type="predicted"/>
<dbReference type="Proteomes" id="UP001418222">
    <property type="component" value="Unassembled WGS sequence"/>
</dbReference>
<feature type="region of interest" description="Disordered" evidence="1">
    <location>
        <begin position="148"/>
        <end position="213"/>
    </location>
</feature>
<evidence type="ECO:0000313" key="2">
    <source>
        <dbReference type="EMBL" id="KAK8954950.1"/>
    </source>
</evidence>
<gene>
    <name evidence="2" type="ORF">KSP39_PZI001954</name>
</gene>
<dbReference type="EMBL" id="JBBWWQ010000002">
    <property type="protein sequence ID" value="KAK8954950.1"/>
    <property type="molecule type" value="Genomic_DNA"/>
</dbReference>
<keyword evidence="3" id="KW-1185">Reference proteome</keyword>
<sequence length="213" mass="22518">MKITQFLCFMPNFSEEETTIIQSKPELSISKRQCRRRRHSGSVFPIHGWSPEMNCSAPTSIVVFLIVFPKFFSAGIKGGVRGCGYVVGALLLGGELDSDGLPRADLRHRLDSLGALVSSTPYVGAWEAGAPWLGDACSRIAVSGAGAPAKSTAVEGGTGGSKPDFRTKGEEEPLQTELFASSEGAYRANAAGGRLVTRRPTTAPNGGRKSGTK</sequence>
<comment type="caution">
    <text evidence="2">The sequence shown here is derived from an EMBL/GenBank/DDBJ whole genome shotgun (WGS) entry which is preliminary data.</text>
</comment>
<organism evidence="2 3">
    <name type="scientific">Platanthera zijinensis</name>
    <dbReference type="NCBI Taxonomy" id="2320716"/>
    <lineage>
        <taxon>Eukaryota</taxon>
        <taxon>Viridiplantae</taxon>
        <taxon>Streptophyta</taxon>
        <taxon>Embryophyta</taxon>
        <taxon>Tracheophyta</taxon>
        <taxon>Spermatophyta</taxon>
        <taxon>Magnoliopsida</taxon>
        <taxon>Liliopsida</taxon>
        <taxon>Asparagales</taxon>
        <taxon>Orchidaceae</taxon>
        <taxon>Orchidoideae</taxon>
        <taxon>Orchideae</taxon>
        <taxon>Orchidinae</taxon>
        <taxon>Platanthera</taxon>
    </lineage>
</organism>
<accession>A0AAP0BZA7</accession>
<name>A0AAP0BZA7_9ASPA</name>
<evidence type="ECO:0000313" key="3">
    <source>
        <dbReference type="Proteomes" id="UP001418222"/>
    </source>
</evidence>
<evidence type="ECO:0000256" key="1">
    <source>
        <dbReference type="SAM" id="MobiDB-lite"/>
    </source>
</evidence>
<protein>
    <submittedName>
        <fullName evidence="2">Uncharacterized protein</fullName>
    </submittedName>
</protein>
<dbReference type="AlphaFoldDB" id="A0AAP0BZA7"/>